<sequence>MGMTLASLIVSSSSNPPAEEIIGSRIATACNKTPTMKLQGHRQFSAEHSTITEAQKIPMIAFGFLGPVIITCDFLDGCRKNPLISASKLAASSSDDLSLSVDALKDNLLGGLLASGFDGGSCLSRYQSVLYRKALQHKPSFHLLGRLRKYEALHKHAVSSKY</sequence>
<reference evidence="1 2" key="1">
    <citation type="journal article" date="2022" name="Hortic Res">
        <title>A haplotype resolved chromosomal level avocado genome allows analysis of novel avocado genes.</title>
        <authorList>
            <person name="Nath O."/>
            <person name="Fletcher S.J."/>
            <person name="Hayward A."/>
            <person name="Shaw L.M."/>
            <person name="Masouleh A.K."/>
            <person name="Furtado A."/>
            <person name="Henry R.J."/>
            <person name="Mitter N."/>
        </authorList>
    </citation>
    <scope>NUCLEOTIDE SEQUENCE [LARGE SCALE GENOMIC DNA]</scope>
    <source>
        <strain evidence="2">cv. Hass</strain>
    </source>
</reference>
<dbReference type="Proteomes" id="UP001234297">
    <property type="component" value="Chromosome 1"/>
</dbReference>
<organism evidence="1 2">
    <name type="scientific">Persea americana</name>
    <name type="common">Avocado</name>
    <dbReference type="NCBI Taxonomy" id="3435"/>
    <lineage>
        <taxon>Eukaryota</taxon>
        <taxon>Viridiplantae</taxon>
        <taxon>Streptophyta</taxon>
        <taxon>Embryophyta</taxon>
        <taxon>Tracheophyta</taxon>
        <taxon>Spermatophyta</taxon>
        <taxon>Magnoliopsida</taxon>
        <taxon>Magnoliidae</taxon>
        <taxon>Laurales</taxon>
        <taxon>Lauraceae</taxon>
        <taxon>Persea</taxon>
    </lineage>
</organism>
<evidence type="ECO:0000313" key="1">
    <source>
        <dbReference type="EMBL" id="KAJ8646984.1"/>
    </source>
</evidence>
<evidence type="ECO:0000313" key="2">
    <source>
        <dbReference type="Proteomes" id="UP001234297"/>
    </source>
</evidence>
<gene>
    <name evidence="1" type="ORF">MRB53_000007</name>
</gene>
<dbReference type="EMBL" id="CM056809">
    <property type="protein sequence ID" value="KAJ8646984.1"/>
    <property type="molecule type" value="Genomic_DNA"/>
</dbReference>
<protein>
    <submittedName>
        <fullName evidence="1">Uncharacterized protein</fullName>
    </submittedName>
</protein>
<comment type="caution">
    <text evidence="1">The sequence shown here is derived from an EMBL/GenBank/DDBJ whole genome shotgun (WGS) entry which is preliminary data.</text>
</comment>
<keyword evidence="2" id="KW-1185">Reference proteome</keyword>
<name>A0ACC2MMW7_PERAE</name>
<proteinExistence type="predicted"/>
<accession>A0ACC2MMW7</accession>